<feature type="transmembrane region" description="Helical" evidence="1">
    <location>
        <begin position="6"/>
        <end position="27"/>
    </location>
</feature>
<dbReference type="AlphaFoldDB" id="A0A7X9UBR4"/>
<reference evidence="2 3" key="1">
    <citation type="submission" date="2020-04" db="EMBL/GenBank/DDBJ databases">
        <title>Collinsella sp. KGMB02528 nov., an anaerobic actinobacterium isolated from human feces.</title>
        <authorList>
            <person name="Han K.-I."/>
            <person name="Eom M.K."/>
            <person name="Kim J.-S."/>
            <person name="Lee K.C."/>
            <person name="Suh M.K."/>
            <person name="Park S.-H."/>
            <person name="Lee J.H."/>
            <person name="Kang S.W."/>
            <person name="Park J.-E."/>
            <person name="Oh B.S."/>
            <person name="Yu S.Y."/>
            <person name="Choi S.-H."/>
            <person name="Lee D.H."/>
            <person name="Yoon H."/>
            <person name="Kim B.-Y."/>
            <person name="Lee J.H."/>
            <person name="Lee J.-S."/>
        </authorList>
    </citation>
    <scope>NUCLEOTIDE SEQUENCE [LARGE SCALE GENOMIC DNA]</scope>
    <source>
        <strain evidence="2 3">KGMB02528</strain>
    </source>
</reference>
<dbReference type="EMBL" id="JABBCP010000002">
    <property type="protein sequence ID" value="NMF55470.1"/>
    <property type="molecule type" value="Genomic_DNA"/>
</dbReference>
<keyword evidence="1" id="KW-1133">Transmembrane helix</keyword>
<dbReference type="RefSeq" id="WP_169277146.1">
    <property type="nucleotide sequence ID" value="NZ_JABBCP010000002.1"/>
</dbReference>
<gene>
    <name evidence="2" type="ORF">HF320_03870</name>
</gene>
<name>A0A7X9UBR4_9ACTN</name>
<organism evidence="2 3">
    <name type="scientific">Collinsella acetigenes</name>
    <dbReference type="NCBI Taxonomy" id="2713419"/>
    <lineage>
        <taxon>Bacteria</taxon>
        <taxon>Bacillati</taxon>
        <taxon>Actinomycetota</taxon>
        <taxon>Coriobacteriia</taxon>
        <taxon>Coriobacteriales</taxon>
        <taxon>Coriobacteriaceae</taxon>
        <taxon>Collinsella</taxon>
    </lineage>
</organism>
<keyword evidence="1" id="KW-0812">Transmembrane</keyword>
<evidence type="ECO:0000313" key="3">
    <source>
        <dbReference type="Proteomes" id="UP000546970"/>
    </source>
</evidence>
<comment type="caution">
    <text evidence="2">The sequence shown here is derived from an EMBL/GenBank/DDBJ whole genome shotgun (WGS) entry which is preliminary data.</text>
</comment>
<sequence>MRFESFVRWAPTLATLVIVIAIFLLILQPVKDTVALSTSTSDVIVSTAESASPVLVDDEASFLKFNPGAVVVQPLRLEIRYR</sequence>
<proteinExistence type="predicted"/>
<protein>
    <submittedName>
        <fullName evidence="2">Uncharacterized protein</fullName>
    </submittedName>
</protein>
<evidence type="ECO:0000313" key="2">
    <source>
        <dbReference type="EMBL" id="NMF55470.1"/>
    </source>
</evidence>
<dbReference type="Proteomes" id="UP000546970">
    <property type="component" value="Unassembled WGS sequence"/>
</dbReference>
<accession>A0A7X9UBR4</accession>
<evidence type="ECO:0000256" key="1">
    <source>
        <dbReference type="SAM" id="Phobius"/>
    </source>
</evidence>
<keyword evidence="1" id="KW-0472">Membrane</keyword>
<keyword evidence="3" id="KW-1185">Reference proteome</keyword>